<dbReference type="RefSeq" id="WP_139695075.1">
    <property type="nucleotide sequence ID" value="NZ_CP074074.1"/>
</dbReference>
<dbReference type="EMBL" id="VDCS01000003">
    <property type="protein sequence ID" value="TNJ46061.1"/>
    <property type="molecule type" value="Genomic_DNA"/>
</dbReference>
<proteinExistence type="predicted"/>
<organism evidence="1 2">
    <name type="scientific">Allotamlana fucoidanivorans</name>
    <dbReference type="NCBI Taxonomy" id="2583814"/>
    <lineage>
        <taxon>Bacteria</taxon>
        <taxon>Pseudomonadati</taxon>
        <taxon>Bacteroidota</taxon>
        <taxon>Flavobacteriia</taxon>
        <taxon>Flavobacteriales</taxon>
        <taxon>Flavobacteriaceae</taxon>
        <taxon>Allotamlana</taxon>
    </lineage>
</organism>
<name>A0A5C4SPC1_9FLAO</name>
<protein>
    <recommendedName>
        <fullName evidence="3">DUF4890 domain-containing protein</fullName>
    </recommendedName>
</protein>
<dbReference type="Proteomes" id="UP000308713">
    <property type="component" value="Unassembled WGS sequence"/>
</dbReference>
<reference evidence="1 2" key="1">
    <citation type="submission" date="2019-05" db="EMBL/GenBank/DDBJ databases">
        <title>Tamlana fucoidanivorans sp. nov., isolated from the surface of algae collected from Fujian province in China.</title>
        <authorList>
            <person name="Li J."/>
        </authorList>
    </citation>
    <scope>NUCLEOTIDE SEQUENCE [LARGE SCALE GENOMIC DNA]</scope>
    <source>
        <strain evidence="1 2">CW2-9</strain>
    </source>
</reference>
<gene>
    <name evidence="1" type="ORF">FGF67_03435</name>
</gene>
<evidence type="ECO:0000313" key="2">
    <source>
        <dbReference type="Proteomes" id="UP000308713"/>
    </source>
</evidence>
<comment type="caution">
    <text evidence="1">The sequence shown here is derived from an EMBL/GenBank/DDBJ whole genome shotgun (WGS) entry which is preliminary data.</text>
</comment>
<sequence length="117" mass="13712">MRNFFSILSVIIFLTAFSGTLFAQDIKAKVLKSMERESEEMVEILELDESKKDELIEAKKEKFLKKHAIKKDYTSGSADYKSAMKELNKSFIKKLKEICTSEKYNQWIKYTKSKHSK</sequence>
<accession>A0A5C4SPC1</accession>
<evidence type="ECO:0008006" key="3">
    <source>
        <dbReference type="Google" id="ProtNLM"/>
    </source>
</evidence>
<dbReference type="AlphaFoldDB" id="A0A5C4SPC1"/>
<keyword evidence="2" id="KW-1185">Reference proteome</keyword>
<evidence type="ECO:0000313" key="1">
    <source>
        <dbReference type="EMBL" id="TNJ46061.1"/>
    </source>
</evidence>